<name>A0ACB8SXJ7_9AGAM</name>
<comment type="caution">
    <text evidence="1">The sequence shown here is derived from an EMBL/GenBank/DDBJ whole genome shotgun (WGS) entry which is preliminary data.</text>
</comment>
<protein>
    <submittedName>
        <fullName evidence="1">MFS general substrate transporter</fullName>
    </submittedName>
</protein>
<proteinExistence type="predicted"/>
<sequence length="511" mass="56395">MTESDPKHPQSPARYPGSGTRDDPYVVDWDEHDPEDPYNWPFKKKWLITAQLALGTWTVSFASSAYSGGLTFMRKDIPMSETVAVLGISLYVLGFGFGPLLFASLSEVRSHCRSVFLYTFSIYTLFHLGGALGHNVATILVTRFFAGTFGSSPLTNAGGVIADMFTPRDRGVASALYATAPFLGPVIGPIVGGYISQSRLGWRFVFWLMFIFSALNFAFGALVTPETYAPVLLQRRARTLQTLPDCAQHYITIYDLTRPRKFTEVLRINLTRPFRFMFTEPIVTLIAFYISIAYATLYAQFSAFPIVFQEHRGFSAGETGLAFLGIGVGVVAGTCLAPLQNKWYWRAMDRSEYGQAPPEARLYLAMGGGVALPIGLFWFAWTTNPSIHYMVSIVAGIPIGGSIALIMQSLTAYVMDTYTIYFASAIASTVVLRSLFAAAFPLFSPSMFHALGDQWACSIFAFLAVGFMPVPVLFFKYGRWVRGRSKLAWKEPVSTSNSTICEAEKGTPVGK</sequence>
<reference evidence="1" key="1">
    <citation type="submission" date="2021-03" db="EMBL/GenBank/DDBJ databases">
        <authorList>
            <consortium name="DOE Joint Genome Institute"/>
            <person name="Ahrendt S."/>
            <person name="Looney B.P."/>
            <person name="Miyauchi S."/>
            <person name="Morin E."/>
            <person name="Drula E."/>
            <person name="Courty P.E."/>
            <person name="Chicoki N."/>
            <person name="Fauchery L."/>
            <person name="Kohler A."/>
            <person name="Kuo A."/>
            <person name="Labutti K."/>
            <person name="Pangilinan J."/>
            <person name="Lipzen A."/>
            <person name="Riley R."/>
            <person name="Andreopoulos W."/>
            <person name="He G."/>
            <person name="Johnson J."/>
            <person name="Barry K.W."/>
            <person name="Grigoriev I.V."/>
            <person name="Nagy L."/>
            <person name="Hibbett D."/>
            <person name="Henrissat B."/>
            <person name="Matheny P.B."/>
            <person name="Labbe J."/>
            <person name="Martin F."/>
        </authorList>
    </citation>
    <scope>NUCLEOTIDE SEQUENCE</scope>
    <source>
        <strain evidence="1">HHB10654</strain>
    </source>
</reference>
<evidence type="ECO:0000313" key="2">
    <source>
        <dbReference type="Proteomes" id="UP000814140"/>
    </source>
</evidence>
<dbReference type="Proteomes" id="UP000814140">
    <property type="component" value="Unassembled WGS sequence"/>
</dbReference>
<keyword evidence="2" id="KW-1185">Reference proteome</keyword>
<accession>A0ACB8SXJ7</accession>
<reference evidence="1" key="2">
    <citation type="journal article" date="2022" name="New Phytol.">
        <title>Evolutionary transition to the ectomycorrhizal habit in the genomes of a hyperdiverse lineage of mushroom-forming fungi.</title>
        <authorList>
            <person name="Looney B."/>
            <person name="Miyauchi S."/>
            <person name="Morin E."/>
            <person name="Drula E."/>
            <person name="Courty P.E."/>
            <person name="Kohler A."/>
            <person name="Kuo A."/>
            <person name="LaButti K."/>
            <person name="Pangilinan J."/>
            <person name="Lipzen A."/>
            <person name="Riley R."/>
            <person name="Andreopoulos W."/>
            <person name="He G."/>
            <person name="Johnson J."/>
            <person name="Nolan M."/>
            <person name="Tritt A."/>
            <person name="Barry K.W."/>
            <person name="Grigoriev I.V."/>
            <person name="Nagy L.G."/>
            <person name="Hibbett D."/>
            <person name="Henrissat B."/>
            <person name="Matheny P.B."/>
            <person name="Labbe J."/>
            <person name="Martin F.M."/>
        </authorList>
    </citation>
    <scope>NUCLEOTIDE SEQUENCE</scope>
    <source>
        <strain evidence="1">HHB10654</strain>
    </source>
</reference>
<dbReference type="EMBL" id="MU277216">
    <property type="protein sequence ID" value="KAI0060902.1"/>
    <property type="molecule type" value="Genomic_DNA"/>
</dbReference>
<evidence type="ECO:0000313" key="1">
    <source>
        <dbReference type="EMBL" id="KAI0060902.1"/>
    </source>
</evidence>
<organism evidence="1 2">
    <name type="scientific">Artomyces pyxidatus</name>
    <dbReference type="NCBI Taxonomy" id="48021"/>
    <lineage>
        <taxon>Eukaryota</taxon>
        <taxon>Fungi</taxon>
        <taxon>Dikarya</taxon>
        <taxon>Basidiomycota</taxon>
        <taxon>Agaricomycotina</taxon>
        <taxon>Agaricomycetes</taxon>
        <taxon>Russulales</taxon>
        <taxon>Auriscalpiaceae</taxon>
        <taxon>Artomyces</taxon>
    </lineage>
</organism>
<gene>
    <name evidence="1" type="ORF">BV25DRAFT_1806715</name>
</gene>